<dbReference type="PANTHER" id="PTHR46188:SF1">
    <property type="entry name" value="BOLA-LIKE PROTEIN 3"/>
    <property type="match status" value="1"/>
</dbReference>
<gene>
    <name evidence="3" type="ORF">B0F90DRAFT_1812044</name>
</gene>
<dbReference type="AlphaFoldDB" id="A0AAD4LW74"/>
<evidence type="ECO:0000256" key="2">
    <source>
        <dbReference type="RuleBase" id="RU003860"/>
    </source>
</evidence>
<sequence>MFSIVSRRAVSSWRQAHRPYTAAAHTQAAASPSKLDEGEQAIYDKLSERFQPSELLVQDVSGGCGTFYAITISSAAFKGIPVVKQHRLVNEILKKEIEGIHGLQLKTIPK</sequence>
<dbReference type="InterPro" id="IPR052275">
    <property type="entry name" value="Mt_Fe-S_assembly_factor"/>
</dbReference>
<dbReference type="EMBL" id="WTXG01000139">
    <property type="protein sequence ID" value="KAI0291926.1"/>
    <property type="molecule type" value="Genomic_DNA"/>
</dbReference>
<accession>A0AAD4LW74</accession>
<evidence type="ECO:0000313" key="4">
    <source>
        <dbReference type="Proteomes" id="UP001203297"/>
    </source>
</evidence>
<protein>
    <submittedName>
        <fullName evidence="3">Bola-like protein</fullName>
    </submittedName>
</protein>
<dbReference type="Gene3D" id="3.10.20.90">
    <property type="entry name" value="Phosphatidylinositol 3-kinase Catalytic Subunit, Chain A, domain 1"/>
    <property type="match status" value="1"/>
</dbReference>
<name>A0AAD4LW74_9AGAM</name>
<evidence type="ECO:0000256" key="1">
    <source>
        <dbReference type="ARBA" id="ARBA00005578"/>
    </source>
</evidence>
<dbReference type="PANTHER" id="PTHR46188">
    <property type="entry name" value="BOLA-LIKE PROTEIN 3"/>
    <property type="match status" value="1"/>
</dbReference>
<dbReference type="SUPFAM" id="SSF82657">
    <property type="entry name" value="BolA-like"/>
    <property type="match status" value="1"/>
</dbReference>
<dbReference type="Pfam" id="PF01722">
    <property type="entry name" value="BolA"/>
    <property type="match status" value="1"/>
</dbReference>
<comment type="similarity">
    <text evidence="1 2">Belongs to the BolA/IbaG family.</text>
</comment>
<reference evidence="3" key="1">
    <citation type="journal article" date="2022" name="New Phytol.">
        <title>Evolutionary transition to the ectomycorrhizal habit in the genomes of a hyperdiverse lineage of mushroom-forming fungi.</title>
        <authorList>
            <person name="Looney B."/>
            <person name="Miyauchi S."/>
            <person name="Morin E."/>
            <person name="Drula E."/>
            <person name="Courty P.E."/>
            <person name="Kohler A."/>
            <person name="Kuo A."/>
            <person name="LaButti K."/>
            <person name="Pangilinan J."/>
            <person name="Lipzen A."/>
            <person name="Riley R."/>
            <person name="Andreopoulos W."/>
            <person name="He G."/>
            <person name="Johnson J."/>
            <person name="Nolan M."/>
            <person name="Tritt A."/>
            <person name="Barry K.W."/>
            <person name="Grigoriev I.V."/>
            <person name="Nagy L.G."/>
            <person name="Hibbett D."/>
            <person name="Henrissat B."/>
            <person name="Matheny P.B."/>
            <person name="Labbe J."/>
            <person name="Martin F.M."/>
        </authorList>
    </citation>
    <scope>NUCLEOTIDE SEQUENCE</scope>
    <source>
        <strain evidence="3">BPL690</strain>
    </source>
</reference>
<proteinExistence type="inferred from homology"/>
<comment type="caution">
    <text evidence="3">The sequence shown here is derived from an EMBL/GenBank/DDBJ whole genome shotgun (WGS) entry which is preliminary data.</text>
</comment>
<dbReference type="Proteomes" id="UP001203297">
    <property type="component" value="Unassembled WGS sequence"/>
</dbReference>
<dbReference type="GO" id="GO:0005759">
    <property type="term" value="C:mitochondrial matrix"/>
    <property type="evidence" value="ECO:0007669"/>
    <property type="project" value="TreeGrafter"/>
</dbReference>
<keyword evidence="4" id="KW-1185">Reference proteome</keyword>
<dbReference type="InterPro" id="IPR002634">
    <property type="entry name" value="BolA"/>
</dbReference>
<dbReference type="InterPro" id="IPR036065">
    <property type="entry name" value="BolA-like_sf"/>
</dbReference>
<evidence type="ECO:0000313" key="3">
    <source>
        <dbReference type="EMBL" id="KAI0291926.1"/>
    </source>
</evidence>
<organism evidence="3 4">
    <name type="scientific">Multifurca ochricompacta</name>
    <dbReference type="NCBI Taxonomy" id="376703"/>
    <lineage>
        <taxon>Eukaryota</taxon>
        <taxon>Fungi</taxon>
        <taxon>Dikarya</taxon>
        <taxon>Basidiomycota</taxon>
        <taxon>Agaricomycotina</taxon>
        <taxon>Agaricomycetes</taxon>
        <taxon>Russulales</taxon>
        <taxon>Russulaceae</taxon>
        <taxon>Multifurca</taxon>
    </lineage>
</organism>